<reference evidence="1 2" key="1">
    <citation type="submission" date="2019-12" db="EMBL/GenBank/DDBJ databases">
        <title>Sequencing and analysis of the whole genome of Mycoplasma gallinaceum strain Peacock20181011.</title>
        <authorList>
            <person name="Liu X."/>
            <person name="Qin Z."/>
            <person name="Xu H."/>
        </authorList>
    </citation>
    <scope>NUCLEOTIDE SEQUENCE [LARGE SCALE GENOMIC DNA]</scope>
    <source>
        <strain evidence="1 2">Peacock20181011</strain>
    </source>
</reference>
<organism evidence="1 2">
    <name type="scientific">Mycoplasmopsis gallinacea</name>
    <dbReference type="NCBI Taxonomy" id="29556"/>
    <lineage>
        <taxon>Bacteria</taxon>
        <taxon>Bacillati</taxon>
        <taxon>Mycoplasmatota</taxon>
        <taxon>Mycoplasmoidales</taxon>
        <taxon>Metamycoplasmataceae</taxon>
        <taxon>Mycoplasmopsis</taxon>
    </lineage>
</organism>
<dbReference type="NCBIfam" id="NF045952">
    <property type="entry name" value="MAG4270_fam"/>
    <property type="match status" value="1"/>
</dbReference>
<dbReference type="AlphaFoldDB" id="A0A6H0V1J0"/>
<dbReference type="Proteomes" id="UP000503310">
    <property type="component" value="Chromosome"/>
</dbReference>
<gene>
    <name evidence="1" type="ORF">GOQ20_01980</name>
</gene>
<protein>
    <submittedName>
        <fullName evidence="1">Uncharacterized protein</fullName>
    </submittedName>
</protein>
<dbReference type="EMBL" id="CP047225">
    <property type="protein sequence ID" value="QIW62201.1"/>
    <property type="molecule type" value="Genomic_DNA"/>
</dbReference>
<sequence length="416" mass="49466">MSKDLQVLGLSSISRIVLPIKSNFAENGIQFAFDLNLFLDKDSKMIVFWYPMFKTASIDLCSTPSWFEKNTTLFKRRNELFNYLNGELQKSNIHKTFIQQKRELKRSKNVILLEETEIKIINEWFFKQSGKFTFNSISGIFSGYNPAGKIKTPKSAEMMIDSKDDNLLNYFISNIIDAISVRNYFNWYKKWKSDLNDLYIEKTTLFEFIIQKVDEEDKKAHIYKSLLNSFKEADYENRAEKIKVCVQDFYKNIFLVNERTKLQQKLDKEILKKRQLVSKHNPLIFHNEWKNNRFERAHIYPVEAIRKEIISILDQLDISITKNEILSEKRVETLLNEINSIDNLFDMDPTTHSSFDKPEFTYDNDGEIVIYNSEVNDFIEKNYLKIPKNKLNKDIIKFIQKRNDFYKKKKQDLPIN</sequence>
<evidence type="ECO:0000313" key="2">
    <source>
        <dbReference type="Proteomes" id="UP000503310"/>
    </source>
</evidence>
<proteinExistence type="predicted"/>
<name>A0A6H0V1J0_9BACT</name>
<dbReference type="RefSeq" id="WP_167845192.1">
    <property type="nucleotide sequence ID" value="NZ_CP047225.1"/>
</dbReference>
<evidence type="ECO:0000313" key="1">
    <source>
        <dbReference type="EMBL" id="QIW62201.1"/>
    </source>
</evidence>
<accession>A0A6H0V1J0</accession>